<organism evidence="1 2">
    <name type="scientific">Portunus trituberculatus</name>
    <name type="common">Swimming crab</name>
    <name type="synonym">Neptunus trituberculatus</name>
    <dbReference type="NCBI Taxonomy" id="210409"/>
    <lineage>
        <taxon>Eukaryota</taxon>
        <taxon>Metazoa</taxon>
        <taxon>Ecdysozoa</taxon>
        <taxon>Arthropoda</taxon>
        <taxon>Crustacea</taxon>
        <taxon>Multicrustacea</taxon>
        <taxon>Malacostraca</taxon>
        <taxon>Eumalacostraca</taxon>
        <taxon>Eucarida</taxon>
        <taxon>Decapoda</taxon>
        <taxon>Pleocyemata</taxon>
        <taxon>Brachyura</taxon>
        <taxon>Eubrachyura</taxon>
        <taxon>Portunoidea</taxon>
        <taxon>Portunidae</taxon>
        <taxon>Portuninae</taxon>
        <taxon>Portunus</taxon>
    </lineage>
</organism>
<dbReference type="EMBL" id="VSRR010119237">
    <property type="protein sequence ID" value="MPC99644.1"/>
    <property type="molecule type" value="Genomic_DNA"/>
</dbReference>
<evidence type="ECO:0000313" key="2">
    <source>
        <dbReference type="Proteomes" id="UP000324222"/>
    </source>
</evidence>
<name>A0A5B7K4T9_PORTR</name>
<proteinExistence type="predicted"/>
<protein>
    <submittedName>
        <fullName evidence="1">Uncharacterized protein</fullName>
    </submittedName>
</protein>
<evidence type="ECO:0000313" key="1">
    <source>
        <dbReference type="EMBL" id="MPC99644.1"/>
    </source>
</evidence>
<reference evidence="1 2" key="1">
    <citation type="submission" date="2019-05" db="EMBL/GenBank/DDBJ databases">
        <title>Another draft genome of Portunus trituberculatus and its Hox gene families provides insights of decapod evolution.</title>
        <authorList>
            <person name="Jeong J.-H."/>
            <person name="Song I."/>
            <person name="Kim S."/>
            <person name="Choi T."/>
            <person name="Kim D."/>
            <person name="Ryu S."/>
            <person name="Kim W."/>
        </authorList>
    </citation>
    <scope>NUCLEOTIDE SEQUENCE [LARGE SCALE GENOMIC DNA]</scope>
    <source>
        <tissue evidence="1">Muscle</tissue>
    </source>
</reference>
<accession>A0A5B7K4T9</accession>
<sequence>MHRLPCSSDTIT</sequence>
<comment type="caution">
    <text evidence="1">The sequence shown here is derived from an EMBL/GenBank/DDBJ whole genome shotgun (WGS) entry which is preliminary data.</text>
</comment>
<gene>
    <name evidence="1" type="ORF">E2C01_095071</name>
</gene>
<dbReference type="Proteomes" id="UP000324222">
    <property type="component" value="Unassembled WGS sequence"/>
</dbReference>
<keyword evidence="2" id="KW-1185">Reference proteome</keyword>